<sequence>SYTIHLLHLAPRIATPRDYLANAKVFSVSIPFCVPIVNLKAEKRKKMIFTMIRRKFVRDLLLDLRAINYALIEAYFCFSEYVYRNNSHLQRERERYYQSCMFYLP</sequence>
<evidence type="ECO:0000313" key="2">
    <source>
        <dbReference type="Proteomes" id="UP000078540"/>
    </source>
</evidence>
<protein>
    <submittedName>
        <fullName evidence="1">Uncharacterized protein</fullName>
    </submittedName>
</protein>
<reference evidence="1 2" key="1">
    <citation type="submission" date="2015-09" db="EMBL/GenBank/DDBJ databases">
        <title>Atta colombica WGS genome.</title>
        <authorList>
            <person name="Nygaard S."/>
            <person name="Hu H."/>
            <person name="Boomsma J."/>
            <person name="Zhang G."/>
        </authorList>
    </citation>
    <scope>NUCLEOTIDE SEQUENCE [LARGE SCALE GENOMIC DNA]</scope>
    <source>
        <strain evidence="1">Treedump-2</strain>
        <tissue evidence="1">Whole body</tissue>
    </source>
</reference>
<name>A0A195BB11_9HYME</name>
<dbReference type="EMBL" id="KQ976537">
    <property type="protein sequence ID" value="KYM81379.1"/>
    <property type="molecule type" value="Genomic_DNA"/>
</dbReference>
<dbReference type="AlphaFoldDB" id="A0A195BB11"/>
<keyword evidence="2" id="KW-1185">Reference proteome</keyword>
<dbReference type="Proteomes" id="UP000078540">
    <property type="component" value="Unassembled WGS sequence"/>
</dbReference>
<feature type="non-terminal residue" evidence="1">
    <location>
        <position position="1"/>
    </location>
</feature>
<organism evidence="1 2">
    <name type="scientific">Atta colombica</name>
    <dbReference type="NCBI Taxonomy" id="520822"/>
    <lineage>
        <taxon>Eukaryota</taxon>
        <taxon>Metazoa</taxon>
        <taxon>Ecdysozoa</taxon>
        <taxon>Arthropoda</taxon>
        <taxon>Hexapoda</taxon>
        <taxon>Insecta</taxon>
        <taxon>Pterygota</taxon>
        <taxon>Neoptera</taxon>
        <taxon>Endopterygota</taxon>
        <taxon>Hymenoptera</taxon>
        <taxon>Apocrita</taxon>
        <taxon>Aculeata</taxon>
        <taxon>Formicoidea</taxon>
        <taxon>Formicidae</taxon>
        <taxon>Myrmicinae</taxon>
        <taxon>Atta</taxon>
    </lineage>
</organism>
<accession>A0A195BB11</accession>
<proteinExistence type="predicted"/>
<gene>
    <name evidence="1" type="ORF">ALC53_08147</name>
</gene>
<evidence type="ECO:0000313" key="1">
    <source>
        <dbReference type="EMBL" id="KYM81379.1"/>
    </source>
</evidence>